<dbReference type="RefSeq" id="WP_165542849.1">
    <property type="nucleotide sequence ID" value="NZ_SHTN01000030.1"/>
</dbReference>
<comment type="caution">
    <text evidence="1">The sequence shown here is derived from an EMBL/GenBank/DDBJ whole genome shotgun (WGS) entry which is preliminary data.</text>
</comment>
<accession>A0A4R0W470</accession>
<sequence>MGFKWEFVSQQVDQRRDSLDYALEYLLKRESSINPFGVEVDRLPNGAGALFTMLFLP</sequence>
<evidence type="ECO:0000313" key="1">
    <source>
        <dbReference type="EMBL" id="TCF81060.1"/>
    </source>
</evidence>
<proteinExistence type="predicted"/>
<reference evidence="1 2" key="1">
    <citation type="journal article" date="2018" name="Sci. Rep.">
        <title>Genomic diversity and distribution of Bifidobacterium longum subsp. longum across the human lifespan.</title>
        <authorList>
            <person name="Odamaki T."/>
            <person name="Bottacini F."/>
            <person name="Kato K."/>
            <person name="Mitsuyama E."/>
            <person name="Yoshida K."/>
            <person name="Horigome A."/>
            <person name="Xiao J.Z."/>
            <person name="van Sinderen D."/>
        </authorList>
    </citation>
    <scope>NUCLEOTIDE SEQUENCE [LARGE SCALE GENOMIC DNA]</scope>
    <source>
        <strain evidence="1 2">MCC10126</strain>
    </source>
</reference>
<evidence type="ECO:0000313" key="2">
    <source>
        <dbReference type="Proteomes" id="UP000291501"/>
    </source>
</evidence>
<dbReference type="AlphaFoldDB" id="A0A4R0W470"/>
<name>A0A4R0W470_BIFLL</name>
<protein>
    <submittedName>
        <fullName evidence="1">Uncharacterized protein</fullName>
    </submittedName>
</protein>
<gene>
    <name evidence="1" type="ORF">MCC10126_1660</name>
</gene>
<organism evidence="1 2">
    <name type="scientific">Bifidobacterium longum subsp. longum</name>
    <dbReference type="NCBI Taxonomy" id="1679"/>
    <lineage>
        <taxon>Bacteria</taxon>
        <taxon>Bacillati</taxon>
        <taxon>Actinomycetota</taxon>
        <taxon>Actinomycetes</taxon>
        <taxon>Bifidobacteriales</taxon>
        <taxon>Bifidobacteriaceae</taxon>
        <taxon>Bifidobacterium</taxon>
    </lineage>
</organism>
<dbReference type="Proteomes" id="UP000291501">
    <property type="component" value="Unassembled WGS sequence"/>
</dbReference>
<dbReference type="EMBL" id="SHTN01000030">
    <property type="protein sequence ID" value="TCF81060.1"/>
    <property type="molecule type" value="Genomic_DNA"/>
</dbReference>